<evidence type="ECO:0000256" key="1">
    <source>
        <dbReference type="SAM" id="Phobius"/>
    </source>
</evidence>
<proteinExistence type="predicted"/>
<evidence type="ECO:0000313" key="2">
    <source>
        <dbReference type="EMBL" id="SFG25008.1"/>
    </source>
</evidence>
<gene>
    <name evidence="2" type="ORF">SAMN04488033_1502</name>
</gene>
<name>A0A1I2Q9L6_9FLAO</name>
<feature type="transmembrane region" description="Helical" evidence="1">
    <location>
        <begin position="7"/>
        <end position="24"/>
    </location>
</feature>
<organism evidence="2 3">
    <name type="scientific">Salegentibacter agarivorans</name>
    <dbReference type="NCBI Taxonomy" id="345907"/>
    <lineage>
        <taxon>Bacteria</taxon>
        <taxon>Pseudomonadati</taxon>
        <taxon>Bacteroidota</taxon>
        <taxon>Flavobacteriia</taxon>
        <taxon>Flavobacteriales</taxon>
        <taxon>Flavobacteriaceae</taxon>
        <taxon>Salegentibacter</taxon>
    </lineage>
</organism>
<evidence type="ECO:0000313" key="3">
    <source>
        <dbReference type="Proteomes" id="UP000199116"/>
    </source>
</evidence>
<evidence type="ECO:0008006" key="4">
    <source>
        <dbReference type="Google" id="ProtNLM"/>
    </source>
</evidence>
<keyword evidence="1" id="KW-0812">Transmembrane</keyword>
<accession>A0A1I2Q9L6</accession>
<protein>
    <recommendedName>
        <fullName evidence="4">ATP synthase F0 sector subunit C</fullName>
    </recommendedName>
</protein>
<dbReference type="EMBL" id="FOOH01000050">
    <property type="protein sequence ID" value="SFG25008.1"/>
    <property type="molecule type" value="Genomic_DNA"/>
</dbReference>
<keyword evidence="1" id="KW-0472">Membrane</keyword>
<dbReference type="AlphaFoldDB" id="A0A1I2Q9L6"/>
<feature type="transmembrane region" description="Helical" evidence="1">
    <location>
        <begin position="36"/>
        <end position="54"/>
    </location>
</feature>
<reference evidence="3" key="1">
    <citation type="submission" date="2016-10" db="EMBL/GenBank/DDBJ databases">
        <authorList>
            <person name="Varghese N."/>
            <person name="Submissions S."/>
        </authorList>
    </citation>
    <scope>NUCLEOTIDE SEQUENCE [LARGE SCALE GENOMIC DNA]</scope>
    <source>
        <strain evidence="3">DSM 23515</strain>
    </source>
</reference>
<dbReference type="Proteomes" id="UP000199116">
    <property type="component" value="Unassembled WGS sequence"/>
</dbReference>
<keyword evidence="1" id="KW-1133">Transmembrane helix</keyword>
<sequence length="63" mass="7186">MKNIKLPNFFFTVIAIILGAALYKQFDFGNLKFEKPALAILYAIVLIFSIYGIVKNYKKPADK</sequence>
<keyword evidence="3" id="KW-1185">Reference proteome</keyword>
<dbReference type="RefSeq" id="WP_075326087.1">
    <property type="nucleotide sequence ID" value="NZ_FOOH01000050.1"/>
</dbReference>